<accession>A0AAN8UVP9</accession>
<comment type="similarity">
    <text evidence="1 4">Belongs to the UDP-glycosyltransferase family.</text>
</comment>
<evidence type="ECO:0000313" key="6">
    <source>
        <dbReference type="EMBL" id="KAK6922760.1"/>
    </source>
</evidence>
<evidence type="ECO:0000256" key="4">
    <source>
        <dbReference type="RuleBase" id="RU003718"/>
    </source>
</evidence>
<dbReference type="Gene3D" id="3.40.50.2000">
    <property type="entry name" value="Glycogen Phosphorylase B"/>
    <property type="match status" value="2"/>
</dbReference>
<keyword evidence="3 4" id="KW-0808">Transferase</keyword>
<proteinExistence type="inferred from homology"/>
<gene>
    <name evidence="6" type="ORF">RJ641_011064</name>
</gene>
<organism evidence="6 7">
    <name type="scientific">Dillenia turbinata</name>
    <dbReference type="NCBI Taxonomy" id="194707"/>
    <lineage>
        <taxon>Eukaryota</taxon>
        <taxon>Viridiplantae</taxon>
        <taxon>Streptophyta</taxon>
        <taxon>Embryophyta</taxon>
        <taxon>Tracheophyta</taxon>
        <taxon>Spermatophyta</taxon>
        <taxon>Magnoliopsida</taxon>
        <taxon>eudicotyledons</taxon>
        <taxon>Gunneridae</taxon>
        <taxon>Pentapetalae</taxon>
        <taxon>Dilleniales</taxon>
        <taxon>Dilleniaceae</taxon>
        <taxon>Dillenia</taxon>
    </lineage>
</organism>
<sequence length="466" mass="51865">MEITTKPHAAILSSPGMGHLIPVVQLGKRLVDYHGFLVTIFIVASNESSDQSQLLQLHTYKNSLEIVEFPAIDITNLVEPDAKFVTRLAVVMREAVPALRSAISTMKCPPSVLIVDLFGTEALCLAEEFKISKYVYVATNARFLSFSLHVPTLHELIKGEFVDQKEPLKIPGCKPVRPEDVVDPMLDRSNQQYCENLRICKQLPLGDGILLNTWQDLEAQALVSIQNVQVYPIGPVVRPVKPDGLKGEMLCWLDKQPTESVLYVSFGSGGTMSVKQITELAFGLEQSQQRFIWVIRNPVENHSDASFFSTGKEHDDDPPSKYLPDGFLTRTKELGFIVPNWAPQVEILSHRSVGGFMTHCGWNSAMESIVNGAPMIAWPLYAEQRMNATLLTEELGVAVRSEVLPTKAVVGRLEIEKMVRMIMEDKQGKGPRERVKELQYRAKNALCEGGSSYNALANAIKNCCNK</sequence>
<dbReference type="EMBL" id="JBAMMX010000018">
    <property type="protein sequence ID" value="KAK6922760.1"/>
    <property type="molecule type" value="Genomic_DNA"/>
</dbReference>
<evidence type="ECO:0000256" key="1">
    <source>
        <dbReference type="ARBA" id="ARBA00009995"/>
    </source>
</evidence>
<dbReference type="SUPFAM" id="SSF53756">
    <property type="entry name" value="UDP-Glycosyltransferase/glycogen phosphorylase"/>
    <property type="match status" value="1"/>
</dbReference>
<dbReference type="AlphaFoldDB" id="A0AAN8UVP9"/>
<dbReference type="PROSITE" id="PS00375">
    <property type="entry name" value="UDPGT"/>
    <property type="match status" value="1"/>
</dbReference>
<evidence type="ECO:0000256" key="3">
    <source>
        <dbReference type="ARBA" id="ARBA00022679"/>
    </source>
</evidence>
<reference evidence="6 7" key="1">
    <citation type="submission" date="2023-12" db="EMBL/GenBank/DDBJ databases">
        <title>A high-quality genome assembly for Dillenia turbinata (Dilleniales).</title>
        <authorList>
            <person name="Chanderbali A."/>
        </authorList>
    </citation>
    <scope>NUCLEOTIDE SEQUENCE [LARGE SCALE GENOMIC DNA]</scope>
    <source>
        <strain evidence="6">LSX21</strain>
        <tissue evidence="6">Leaf</tissue>
    </source>
</reference>
<dbReference type="GO" id="GO:0008194">
    <property type="term" value="F:UDP-glycosyltransferase activity"/>
    <property type="evidence" value="ECO:0007669"/>
    <property type="project" value="InterPro"/>
</dbReference>
<dbReference type="Pfam" id="PF00201">
    <property type="entry name" value="UDPGT"/>
    <property type="match status" value="1"/>
</dbReference>
<dbReference type="FunFam" id="3.40.50.2000:FF:000054">
    <property type="entry name" value="Glycosyltransferase"/>
    <property type="match status" value="1"/>
</dbReference>
<keyword evidence="7" id="KW-1185">Reference proteome</keyword>
<dbReference type="PANTHER" id="PTHR48046">
    <property type="entry name" value="UDP-GLYCOSYLTRANSFERASE 72E1"/>
    <property type="match status" value="1"/>
</dbReference>
<keyword evidence="2 4" id="KW-0328">Glycosyltransferase</keyword>
<evidence type="ECO:0000313" key="7">
    <source>
        <dbReference type="Proteomes" id="UP001370490"/>
    </source>
</evidence>
<evidence type="ECO:0000256" key="2">
    <source>
        <dbReference type="ARBA" id="ARBA00022676"/>
    </source>
</evidence>
<dbReference type="PANTHER" id="PTHR48046:SF1">
    <property type="entry name" value="GLYCOSYLTRANSFERASE-RELATED"/>
    <property type="match status" value="1"/>
</dbReference>
<dbReference type="EC" id="2.4.1.-" evidence="5"/>
<dbReference type="FunFam" id="3.40.50.2000:FF:000051">
    <property type="entry name" value="Glycosyltransferase"/>
    <property type="match status" value="1"/>
</dbReference>
<comment type="caution">
    <text evidence="6">The sequence shown here is derived from an EMBL/GenBank/DDBJ whole genome shotgun (WGS) entry which is preliminary data.</text>
</comment>
<dbReference type="InterPro" id="IPR035595">
    <property type="entry name" value="UDP_glycos_trans_CS"/>
</dbReference>
<name>A0AAN8UVP9_9MAGN</name>
<protein>
    <recommendedName>
        <fullName evidence="5">Glycosyltransferase</fullName>
        <ecNumber evidence="5">2.4.1.-</ecNumber>
    </recommendedName>
</protein>
<dbReference type="Proteomes" id="UP001370490">
    <property type="component" value="Unassembled WGS sequence"/>
</dbReference>
<dbReference type="CDD" id="cd03784">
    <property type="entry name" value="GT1_Gtf-like"/>
    <property type="match status" value="1"/>
</dbReference>
<evidence type="ECO:0000256" key="5">
    <source>
        <dbReference type="RuleBase" id="RU362057"/>
    </source>
</evidence>
<dbReference type="InterPro" id="IPR002213">
    <property type="entry name" value="UDP_glucos_trans"/>
</dbReference>